<evidence type="ECO:0000313" key="2">
    <source>
        <dbReference type="EMBL" id="AJY75150.1"/>
    </source>
</evidence>
<dbReference type="PATRIC" id="fig|1126833.4.peg.2598"/>
<keyword evidence="1" id="KW-0472">Membrane</keyword>
<feature type="transmembrane region" description="Helical" evidence="1">
    <location>
        <begin position="75"/>
        <end position="100"/>
    </location>
</feature>
<name>A0A0D5NJ91_9BACL</name>
<dbReference type="EMBL" id="CP011058">
    <property type="protein sequence ID" value="AJY75150.1"/>
    <property type="molecule type" value="Genomic_DNA"/>
</dbReference>
<dbReference type="Proteomes" id="UP000032633">
    <property type="component" value="Chromosome"/>
</dbReference>
<feature type="transmembrane region" description="Helical" evidence="1">
    <location>
        <begin position="6"/>
        <end position="26"/>
    </location>
</feature>
<sequence length="111" mass="12449">MKWNDSFFGAVASVGCIILCAIFLFWNPYSRTPAGTDTVLILFIMLIIPALLGIVVSFMANRILRYMVFVWSLPYGLYLSLASIPSVWNLFGAVLILYLVSAIRMSQSRDC</sequence>
<reference evidence="3" key="2">
    <citation type="submission" date="2015-03" db="EMBL/GenBank/DDBJ databases">
        <title>Genome sequence of Paenibacillus beijingensis strain DSM 24997T.</title>
        <authorList>
            <person name="Kwak Y."/>
            <person name="Shin J.-H."/>
        </authorList>
    </citation>
    <scope>NUCLEOTIDE SEQUENCE [LARGE SCALE GENOMIC DNA]</scope>
    <source>
        <strain evidence="3">DSM 24997</strain>
    </source>
</reference>
<evidence type="ECO:0000313" key="3">
    <source>
        <dbReference type="Proteomes" id="UP000032633"/>
    </source>
</evidence>
<feature type="transmembrane region" description="Helical" evidence="1">
    <location>
        <begin position="38"/>
        <end position="60"/>
    </location>
</feature>
<gene>
    <name evidence="2" type="ORF">VN24_11875</name>
</gene>
<keyword evidence="1" id="KW-0812">Transmembrane</keyword>
<dbReference type="AlphaFoldDB" id="A0A0D5NJ91"/>
<keyword evidence="1" id="KW-1133">Transmembrane helix</keyword>
<evidence type="ECO:0000256" key="1">
    <source>
        <dbReference type="SAM" id="Phobius"/>
    </source>
</evidence>
<dbReference type="KEGG" id="pbj:VN24_11875"/>
<reference evidence="2 3" key="1">
    <citation type="journal article" date="2015" name="J. Biotechnol.">
        <title>Complete genome sequence of Paenibacillus beijingensis 7188(T) (=DSM 24997(T)), a novel rhizobacterium from jujube garden soil.</title>
        <authorList>
            <person name="Kwak Y."/>
            <person name="Shin J.H."/>
        </authorList>
    </citation>
    <scope>NUCLEOTIDE SEQUENCE [LARGE SCALE GENOMIC DNA]</scope>
    <source>
        <strain evidence="2 3">DSM 24997</strain>
    </source>
</reference>
<evidence type="ECO:0008006" key="4">
    <source>
        <dbReference type="Google" id="ProtNLM"/>
    </source>
</evidence>
<organism evidence="2 3">
    <name type="scientific">Paenibacillus beijingensis</name>
    <dbReference type="NCBI Taxonomy" id="1126833"/>
    <lineage>
        <taxon>Bacteria</taxon>
        <taxon>Bacillati</taxon>
        <taxon>Bacillota</taxon>
        <taxon>Bacilli</taxon>
        <taxon>Bacillales</taxon>
        <taxon>Paenibacillaceae</taxon>
        <taxon>Paenibacillus</taxon>
    </lineage>
</organism>
<proteinExistence type="predicted"/>
<protein>
    <recommendedName>
        <fullName evidence="4">Lipoprotein</fullName>
    </recommendedName>
</protein>
<dbReference type="HOGENOM" id="CLU_2178488_0_0_9"/>
<dbReference type="PROSITE" id="PS51257">
    <property type="entry name" value="PROKAR_LIPOPROTEIN"/>
    <property type="match status" value="1"/>
</dbReference>
<accession>A0A0D5NJ91</accession>
<keyword evidence="3" id="KW-1185">Reference proteome</keyword>